<proteinExistence type="predicted"/>
<accession>A0ABT9ZAE0</accession>
<evidence type="ECO:0000313" key="1">
    <source>
        <dbReference type="EMBL" id="MDQ0229226.1"/>
    </source>
</evidence>
<keyword evidence="2" id="KW-1185">Reference proteome</keyword>
<reference evidence="1 2" key="1">
    <citation type="submission" date="2023-07" db="EMBL/GenBank/DDBJ databases">
        <title>Genomic Encyclopedia of Type Strains, Phase IV (KMG-IV): sequencing the most valuable type-strain genomes for metagenomic binning, comparative biology and taxonomic classification.</title>
        <authorList>
            <person name="Goeker M."/>
        </authorList>
    </citation>
    <scope>NUCLEOTIDE SEQUENCE [LARGE SCALE GENOMIC DNA]</scope>
    <source>
        <strain evidence="1 2">DSM 29005</strain>
    </source>
</reference>
<sequence length="79" mass="9181">MEMTQFNVSKKLTLSLFLIVTFLLGIDEKKVFGILGKIERNQKELNINRYKGYYSLFKLPINHDNPVGGYCVGIRMIHM</sequence>
<comment type="caution">
    <text evidence="1">The sequence shown here is derived from an EMBL/GenBank/DDBJ whole genome shotgun (WGS) entry which is preliminary data.</text>
</comment>
<dbReference type="EMBL" id="JAUSUD010000001">
    <property type="protein sequence ID" value="MDQ0229226.1"/>
    <property type="molecule type" value="Genomic_DNA"/>
</dbReference>
<protein>
    <submittedName>
        <fullName evidence="1">Uncharacterized protein</fullName>
    </submittedName>
</protein>
<name>A0ABT9ZAE0_9BACI</name>
<organism evidence="1 2">
    <name type="scientific">Metabacillus malikii</name>
    <dbReference type="NCBI Taxonomy" id="1504265"/>
    <lineage>
        <taxon>Bacteria</taxon>
        <taxon>Bacillati</taxon>
        <taxon>Bacillota</taxon>
        <taxon>Bacilli</taxon>
        <taxon>Bacillales</taxon>
        <taxon>Bacillaceae</taxon>
        <taxon>Metabacillus</taxon>
    </lineage>
</organism>
<evidence type="ECO:0000313" key="2">
    <source>
        <dbReference type="Proteomes" id="UP001234495"/>
    </source>
</evidence>
<dbReference type="Proteomes" id="UP001234495">
    <property type="component" value="Unassembled WGS sequence"/>
</dbReference>
<gene>
    <name evidence="1" type="ORF">J2S19_000476</name>
</gene>